<dbReference type="Gramene" id="OMERI03G38240.1">
    <property type="protein sequence ID" value="OMERI03G38240.1"/>
    <property type="gene ID" value="OMERI03G38240"/>
</dbReference>
<evidence type="ECO:0000313" key="8">
    <source>
        <dbReference type="Proteomes" id="UP000008021"/>
    </source>
</evidence>
<feature type="compositionally biased region" description="Low complexity" evidence="5">
    <location>
        <begin position="72"/>
        <end position="88"/>
    </location>
</feature>
<dbReference type="InterPro" id="IPR044636">
    <property type="entry name" value="RADIALIS-like"/>
</dbReference>
<keyword evidence="3" id="KW-0804">Transcription</keyword>
<dbReference type="GO" id="GO:0003700">
    <property type="term" value="F:DNA-binding transcription factor activity"/>
    <property type="evidence" value="ECO:0007669"/>
    <property type="project" value="InterPro"/>
</dbReference>
<evidence type="ECO:0000259" key="6">
    <source>
        <dbReference type="PROSITE" id="PS50090"/>
    </source>
</evidence>
<feature type="domain" description="Myb-like" evidence="6">
    <location>
        <begin position="1"/>
        <end position="52"/>
    </location>
</feature>
<dbReference type="CDD" id="cd00167">
    <property type="entry name" value="SANT"/>
    <property type="match status" value="1"/>
</dbReference>
<evidence type="ECO:0000256" key="1">
    <source>
        <dbReference type="ARBA" id="ARBA00004123"/>
    </source>
</evidence>
<dbReference type="InterPro" id="IPR001005">
    <property type="entry name" value="SANT/Myb"/>
</dbReference>
<dbReference type="STRING" id="40149.A0A0E0D9Q7"/>
<dbReference type="Proteomes" id="UP000008021">
    <property type="component" value="Chromosome 3"/>
</dbReference>
<name>A0A0E0D9Q7_9ORYZ</name>
<dbReference type="SUPFAM" id="SSF46689">
    <property type="entry name" value="Homeodomain-like"/>
    <property type="match status" value="1"/>
</dbReference>
<proteinExistence type="predicted"/>
<accession>A0A0E0D9Q7</accession>
<dbReference type="HOGENOM" id="CLU_137624_2_2_1"/>
<evidence type="ECO:0000256" key="2">
    <source>
        <dbReference type="ARBA" id="ARBA00023015"/>
    </source>
</evidence>
<dbReference type="PROSITE" id="PS50090">
    <property type="entry name" value="MYB_LIKE"/>
    <property type="match status" value="1"/>
</dbReference>
<keyword evidence="2" id="KW-0805">Transcription regulation</keyword>
<dbReference type="PANTHER" id="PTHR43952">
    <property type="entry name" value="MYB FAMILY TRANSCRIPTION FACTOR-RELATED"/>
    <property type="match status" value="1"/>
</dbReference>
<reference evidence="7" key="1">
    <citation type="submission" date="2015-04" db="UniProtKB">
        <authorList>
            <consortium name="EnsemblPlants"/>
        </authorList>
    </citation>
    <scope>IDENTIFICATION</scope>
</reference>
<dbReference type="EnsemblPlants" id="OMERI03G38240.1">
    <property type="protein sequence ID" value="OMERI03G38240.1"/>
    <property type="gene ID" value="OMERI03G38240"/>
</dbReference>
<dbReference type="SMART" id="SM00717">
    <property type="entry name" value="SANT"/>
    <property type="match status" value="1"/>
</dbReference>
<evidence type="ECO:0000313" key="7">
    <source>
        <dbReference type="EnsemblPlants" id="OMERI03G38240.1"/>
    </source>
</evidence>
<protein>
    <recommendedName>
        <fullName evidence="6">Myb-like domain-containing protein</fullName>
    </recommendedName>
</protein>
<evidence type="ECO:0000256" key="4">
    <source>
        <dbReference type="ARBA" id="ARBA00023242"/>
    </source>
</evidence>
<comment type="subcellular location">
    <subcellularLocation>
        <location evidence="1">Nucleus</location>
    </subcellularLocation>
</comment>
<dbReference type="eggNOG" id="KOG0724">
    <property type="taxonomic scope" value="Eukaryota"/>
</dbReference>
<dbReference type="Gene3D" id="1.10.10.60">
    <property type="entry name" value="Homeodomain-like"/>
    <property type="match status" value="1"/>
</dbReference>
<evidence type="ECO:0000256" key="3">
    <source>
        <dbReference type="ARBA" id="ARBA00023163"/>
    </source>
</evidence>
<dbReference type="PANTHER" id="PTHR43952:SF17">
    <property type="entry name" value="PROTEIN RADIALIS-LIKE 3"/>
    <property type="match status" value="1"/>
</dbReference>
<organism evidence="7">
    <name type="scientific">Oryza meridionalis</name>
    <dbReference type="NCBI Taxonomy" id="40149"/>
    <lineage>
        <taxon>Eukaryota</taxon>
        <taxon>Viridiplantae</taxon>
        <taxon>Streptophyta</taxon>
        <taxon>Embryophyta</taxon>
        <taxon>Tracheophyta</taxon>
        <taxon>Spermatophyta</taxon>
        <taxon>Magnoliopsida</taxon>
        <taxon>Liliopsida</taxon>
        <taxon>Poales</taxon>
        <taxon>Poaceae</taxon>
        <taxon>BOP clade</taxon>
        <taxon>Oryzoideae</taxon>
        <taxon>Oryzeae</taxon>
        <taxon>Oryzinae</taxon>
        <taxon>Oryza</taxon>
    </lineage>
</organism>
<sequence length="88" mass="9692">MAASWSESENARFEQALATYDTDNPNRWDLIATAVGGGKTADDVRRHYDHLQHDVTTIDDDHSHAAGDALPNANNNNNNTTKGNRNQT</sequence>
<dbReference type="InterPro" id="IPR009057">
    <property type="entry name" value="Homeodomain-like_sf"/>
</dbReference>
<dbReference type="Pfam" id="PF23082">
    <property type="entry name" value="Myb_DNA-binding_2"/>
    <property type="match status" value="1"/>
</dbReference>
<dbReference type="GO" id="GO:0005634">
    <property type="term" value="C:nucleus"/>
    <property type="evidence" value="ECO:0007669"/>
    <property type="project" value="UniProtKB-SubCell"/>
</dbReference>
<evidence type="ECO:0000256" key="5">
    <source>
        <dbReference type="SAM" id="MobiDB-lite"/>
    </source>
</evidence>
<keyword evidence="8" id="KW-1185">Reference proteome</keyword>
<dbReference type="AlphaFoldDB" id="A0A0E0D9Q7"/>
<feature type="region of interest" description="Disordered" evidence="5">
    <location>
        <begin position="61"/>
        <end position="88"/>
    </location>
</feature>
<reference evidence="7" key="2">
    <citation type="submission" date="2018-05" db="EMBL/GenBank/DDBJ databases">
        <title>OmerRS3 (Oryza meridionalis Reference Sequence Version 3).</title>
        <authorList>
            <person name="Zhang J."/>
            <person name="Kudrna D."/>
            <person name="Lee S."/>
            <person name="Talag J."/>
            <person name="Welchert J."/>
            <person name="Wing R.A."/>
        </authorList>
    </citation>
    <scope>NUCLEOTIDE SEQUENCE [LARGE SCALE GENOMIC DNA]</scope>
    <source>
        <strain evidence="7">cv. OR44</strain>
    </source>
</reference>
<keyword evidence="4" id="KW-0539">Nucleus</keyword>
<dbReference type="FunFam" id="1.10.10.60:FF:000154">
    <property type="entry name" value="Transcription factor SRM1"/>
    <property type="match status" value="1"/>
</dbReference>